<organism evidence="1 2">
    <name type="scientific">Mauremys mutica</name>
    <name type="common">yellowpond turtle</name>
    <dbReference type="NCBI Taxonomy" id="74926"/>
    <lineage>
        <taxon>Eukaryota</taxon>
        <taxon>Metazoa</taxon>
        <taxon>Chordata</taxon>
        <taxon>Craniata</taxon>
        <taxon>Vertebrata</taxon>
        <taxon>Euteleostomi</taxon>
        <taxon>Archelosauria</taxon>
        <taxon>Testudinata</taxon>
        <taxon>Testudines</taxon>
        <taxon>Cryptodira</taxon>
        <taxon>Durocryptodira</taxon>
        <taxon>Testudinoidea</taxon>
        <taxon>Geoemydidae</taxon>
        <taxon>Geoemydinae</taxon>
        <taxon>Mauremys</taxon>
    </lineage>
</organism>
<dbReference type="Proteomes" id="UP000827986">
    <property type="component" value="Unassembled WGS sequence"/>
</dbReference>
<sequence>MWVRKDSLQYLAKMLQSFHADLSKKSILMHFSGTIEVSSQWEGKDFYFSFQVVPIYSLQILVYVCKDCVDPSFPCQCCFALHFRGAVAYWQLIKVILRHMLLLRECSCWVIIVIYSQLVGECRG</sequence>
<protein>
    <submittedName>
        <fullName evidence="1">Uncharacterized protein</fullName>
    </submittedName>
</protein>
<evidence type="ECO:0000313" key="2">
    <source>
        <dbReference type="Proteomes" id="UP000827986"/>
    </source>
</evidence>
<comment type="caution">
    <text evidence="1">The sequence shown here is derived from an EMBL/GenBank/DDBJ whole genome shotgun (WGS) entry which is preliminary data.</text>
</comment>
<reference evidence="1" key="1">
    <citation type="submission" date="2021-09" db="EMBL/GenBank/DDBJ databases">
        <title>The genome of Mauremys mutica provides insights into the evolution of semi-aquatic lifestyle.</title>
        <authorList>
            <person name="Gong S."/>
            <person name="Gao Y."/>
        </authorList>
    </citation>
    <scope>NUCLEOTIDE SEQUENCE</scope>
    <source>
        <strain evidence="1">MM-2020</strain>
        <tissue evidence="1">Muscle</tissue>
    </source>
</reference>
<gene>
    <name evidence="1" type="ORF">KIL84_023340</name>
</gene>
<keyword evidence="2" id="KW-1185">Reference proteome</keyword>
<evidence type="ECO:0000313" key="1">
    <source>
        <dbReference type="EMBL" id="KAH1165781.1"/>
    </source>
</evidence>
<dbReference type="EMBL" id="JAHDVG010000488">
    <property type="protein sequence ID" value="KAH1165781.1"/>
    <property type="molecule type" value="Genomic_DNA"/>
</dbReference>
<dbReference type="AlphaFoldDB" id="A0A9D4ARF2"/>
<name>A0A9D4ARF2_9SAUR</name>
<accession>A0A9D4ARF2</accession>
<proteinExistence type="predicted"/>